<reference evidence="1 2" key="1">
    <citation type="journal article" date="2018" name="Arch. Microbiol.">
        <title>New insights into the metabolic potential of the phototrophic purple bacterium Rhodopila globiformis DSM 161(T) from its draft genome sequence and evidence for a vanadium-dependent nitrogenase.</title>
        <authorList>
            <person name="Imhoff J.F."/>
            <person name="Rahn T."/>
            <person name="Kunzel S."/>
            <person name="Neulinger S.C."/>
        </authorList>
    </citation>
    <scope>NUCLEOTIDE SEQUENCE [LARGE SCALE GENOMIC DNA]</scope>
    <source>
        <strain evidence="1 2">DSM 16996</strain>
    </source>
</reference>
<keyword evidence="2" id="KW-1185">Reference proteome</keyword>
<evidence type="ECO:0000313" key="1">
    <source>
        <dbReference type="EMBL" id="PPQ33013.1"/>
    </source>
</evidence>
<dbReference type="AlphaFoldDB" id="A0A2S6NEH5"/>
<gene>
    <name evidence="1" type="ORF">CCR94_03300</name>
</gene>
<dbReference type="EMBL" id="NHSJ01000031">
    <property type="protein sequence ID" value="PPQ33013.1"/>
    <property type="molecule type" value="Genomic_DNA"/>
</dbReference>
<accession>A0A2S6NEH5</accession>
<dbReference type="Proteomes" id="UP000239089">
    <property type="component" value="Unassembled WGS sequence"/>
</dbReference>
<organism evidence="1 2">
    <name type="scientific">Rhodoblastus sphagnicola</name>
    <dbReference type="NCBI Taxonomy" id="333368"/>
    <lineage>
        <taxon>Bacteria</taxon>
        <taxon>Pseudomonadati</taxon>
        <taxon>Pseudomonadota</taxon>
        <taxon>Alphaproteobacteria</taxon>
        <taxon>Hyphomicrobiales</taxon>
        <taxon>Rhodoblastaceae</taxon>
        <taxon>Rhodoblastus</taxon>
    </lineage>
</organism>
<protein>
    <submittedName>
        <fullName evidence="1">Uncharacterized protein</fullName>
    </submittedName>
</protein>
<sequence length="80" mass="8758">MTLFKAFQHIVHFFDDGLALQDFRLFLQNDLVDKIGNGPKIFDPFQRVLSIAALKKSCWSAAVLGRARGVALDAVGIGPA</sequence>
<comment type="caution">
    <text evidence="1">The sequence shown here is derived from an EMBL/GenBank/DDBJ whole genome shotgun (WGS) entry which is preliminary data.</text>
</comment>
<name>A0A2S6NEH5_9HYPH</name>
<proteinExistence type="predicted"/>
<evidence type="ECO:0000313" key="2">
    <source>
        <dbReference type="Proteomes" id="UP000239089"/>
    </source>
</evidence>